<dbReference type="OrthoDB" id="5521299at2759"/>
<dbReference type="Pfam" id="PF20263">
    <property type="entry name" value="LYRM2-like"/>
    <property type="match status" value="1"/>
</dbReference>
<evidence type="ECO:0000313" key="3">
    <source>
        <dbReference type="Proteomes" id="UP000324767"/>
    </source>
</evidence>
<dbReference type="AlphaFoldDB" id="A0A5M8PW71"/>
<dbReference type="EMBL" id="VXIT01000003">
    <property type="protein sequence ID" value="KAA6413923.1"/>
    <property type="molecule type" value="Genomic_DNA"/>
</dbReference>
<dbReference type="Proteomes" id="UP000324767">
    <property type="component" value="Unassembled WGS sequence"/>
</dbReference>
<organism evidence="2 3">
    <name type="scientific">Lasallia pustulata</name>
    <dbReference type="NCBI Taxonomy" id="136370"/>
    <lineage>
        <taxon>Eukaryota</taxon>
        <taxon>Fungi</taxon>
        <taxon>Dikarya</taxon>
        <taxon>Ascomycota</taxon>
        <taxon>Pezizomycotina</taxon>
        <taxon>Lecanoromycetes</taxon>
        <taxon>OSLEUM clade</taxon>
        <taxon>Umbilicariomycetidae</taxon>
        <taxon>Umbilicariales</taxon>
        <taxon>Umbilicariaceae</taxon>
        <taxon>Lasallia</taxon>
    </lineage>
</organism>
<sequence>MQRWCSKSPGAHRLPRGCQAAADGDYGVVQGDLNVFSNPLHLYRALLRQCTYLPDPAARSYMQRHVKARYRETLGVPFGSQRDIALQKKARQALSLLLRANAGHLKPLERILLLTYGRIGKRRHEFMRFLREPDVPMDNKALEELSLKELEKKPGLTEKMRVLLKSQKTLRNVLRGDLPKQKNPQPNIPELNSWGRPMPQARIRNLEREWFAGVLASLIPPLPELEWDRLRDLAVGQRKWEGLLPRRTIATGLSGDATLQYVQCKHENSKDTHNLTARLMRRLWGRIFQKCPVMRWNQESMQWQVQWGVSELTEANMRGSGHFTDLSMFAGVDSRGRVLQEDESLKSGSGDDARYIREQLQIV</sequence>
<comment type="caution">
    <text evidence="2">The sequence shown here is derived from an EMBL/GenBank/DDBJ whole genome shotgun (WGS) entry which is preliminary data.</text>
</comment>
<gene>
    <name evidence="2" type="ORF">FRX48_02285</name>
</gene>
<accession>A0A5M8PW71</accession>
<name>A0A5M8PW71_9LECA</name>
<evidence type="ECO:0000313" key="2">
    <source>
        <dbReference type="EMBL" id="KAA6413923.1"/>
    </source>
</evidence>
<proteinExistence type="predicted"/>
<dbReference type="CDD" id="cd20273">
    <property type="entry name" value="Complex1_LYR_unchar"/>
    <property type="match status" value="1"/>
</dbReference>
<evidence type="ECO:0000259" key="1">
    <source>
        <dbReference type="Pfam" id="PF20263"/>
    </source>
</evidence>
<protein>
    <recommendedName>
        <fullName evidence="1">LYR motif-containing protein Cup1-like N-terminal domain-containing protein</fullName>
    </recommendedName>
</protein>
<reference evidence="2 3" key="1">
    <citation type="submission" date="2019-09" db="EMBL/GenBank/DDBJ databases">
        <title>The hologenome of the rock-dwelling lichen Lasallia pustulata.</title>
        <authorList>
            <person name="Greshake Tzovaras B."/>
            <person name="Segers F."/>
            <person name="Bicker A."/>
            <person name="Dal Grande F."/>
            <person name="Otte J."/>
            <person name="Hankeln T."/>
            <person name="Schmitt I."/>
            <person name="Ebersberger I."/>
        </authorList>
    </citation>
    <scope>NUCLEOTIDE SEQUENCE [LARGE SCALE GENOMIC DNA]</scope>
    <source>
        <strain evidence="2">A1-1</strain>
    </source>
</reference>
<dbReference type="InterPro" id="IPR046896">
    <property type="entry name" value="Cup1-like_N"/>
</dbReference>
<feature type="domain" description="LYR motif-containing protein Cup1-like N-terminal" evidence="1">
    <location>
        <begin position="42"/>
        <end position="127"/>
    </location>
</feature>